<dbReference type="GO" id="GO:0009294">
    <property type="term" value="P:DNA-mediated transformation"/>
    <property type="evidence" value="ECO:0007669"/>
    <property type="project" value="InterPro"/>
</dbReference>
<organism evidence="5 6">
    <name type="scientific">Adonisia turfae CCMR0081</name>
    <dbReference type="NCBI Taxonomy" id="2292702"/>
    <lineage>
        <taxon>Bacteria</taxon>
        <taxon>Bacillati</taxon>
        <taxon>Cyanobacteriota</taxon>
        <taxon>Adonisia</taxon>
        <taxon>Adonisia turfae</taxon>
    </lineage>
</organism>
<dbReference type="Gene3D" id="3.40.50.450">
    <property type="match status" value="1"/>
</dbReference>
<dbReference type="Pfam" id="PF17782">
    <property type="entry name" value="WHD_DprA"/>
    <property type="match status" value="1"/>
</dbReference>
<evidence type="ECO:0000256" key="1">
    <source>
        <dbReference type="ARBA" id="ARBA00006525"/>
    </source>
</evidence>
<dbReference type="Proteomes" id="UP000481033">
    <property type="component" value="Unassembled WGS sequence"/>
</dbReference>
<dbReference type="PANTHER" id="PTHR43022">
    <property type="entry name" value="PROTEIN SMF"/>
    <property type="match status" value="1"/>
</dbReference>
<evidence type="ECO:0000259" key="4">
    <source>
        <dbReference type="Pfam" id="PF17782"/>
    </source>
</evidence>
<keyword evidence="6" id="KW-1185">Reference proteome</keyword>
<dbReference type="RefSeq" id="WP_163696654.1">
    <property type="nucleotide sequence ID" value="NZ_QXHD01000004.1"/>
</dbReference>
<dbReference type="SUPFAM" id="SSF47781">
    <property type="entry name" value="RuvA domain 2-like"/>
    <property type="match status" value="1"/>
</dbReference>
<sequence length="398" mass="44162">MERAYWLAWSRVKDVGPVLIKRLHEQFGSLELAWQADPVELLAVAGIGLITADRIREMRSHLNPQELLDKHESQYPDFWTPADSDYPSLLWEIPDPPPVLYYRGPLRPNACTNPITISIVGTRHPSPYGRRWTQRLSRRLSQRQITIVSGMATGIDTHAHQSCLNTDGQTIAVLGTGVDVIYPRSNAQIYQRILETGLIVSEYPNGTPPDRSHFPRRNRIIAGLSHATLVTEAPERSGALITAYLANDYGRHVYALPDGLDNPTCRGCLVLINTGAAIIMGEDQLIKDLLNIGVPNSDMAHKNMTHQNDRNNQGGDENRHFINTQPDTSAPEPAKSAPEVTLDKNLQHILQMIPEEPVSLDNLVETTQLDTSALLGGLLQLELAGVIVQLPGGQYQRT</sequence>
<feature type="compositionally biased region" description="Polar residues" evidence="2">
    <location>
        <begin position="310"/>
        <end position="328"/>
    </location>
</feature>
<evidence type="ECO:0000313" key="6">
    <source>
        <dbReference type="Proteomes" id="UP000481033"/>
    </source>
</evidence>
<evidence type="ECO:0000256" key="2">
    <source>
        <dbReference type="SAM" id="MobiDB-lite"/>
    </source>
</evidence>
<dbReference type="Pfam" id="PF14520">
    <property type="entry name" value="HHH_5"/>
    <property type="match status" value="1"/>
</dbReference>
<dbReference type="Pfam" id="PF02481">
    <property type="entry name" value="DNA_processg_A"/>
    <property type="match status" value="1"/>
</dbReference>
<feature type="domain" description="DprA winged helix" evidence="4">
    <location>
        <begin position="334"/>
        <end position="393"/>
    </location>
</feature>
<dbReference type="InterPro" id="IPR036388">
    <property type="entry name" value="WH-like_DNA-bd_sf"/>
</dbReference>
<gene>
    <name evidence="5" type="primary">dprA</name>
    <name evidence="5" type="ORF">DXZ20_04255</name>
</gene>
<dbReference type="PANTHER" id="PTHR43022:SF1">
    <property type="entry name" value="PROTEIN SMF"/>
    <property type="match status" value="1"/>
</dbReference>
<dbReference type="InterPro" id="IPR003488">
    <property type="entry name" value="DprA"/>
</dbReference>
<dbReference type="InterPro" id="IPR041614">
    <property type="entry name" value="DprA_WH"/>
</dbReference>
<feature type="domain" description="Smf/DprA SLOG" evidence="3">
    <location>
        <begin position="78"/>
        <end position="289"/>
    </location>
</feature>
<dbReference type="EMBL" id="QXHD01000004">
    <property type="protein sequence ID" value="NEZ54916.1"/>
    <property type="molecule type" value="Genomic_DNA"/>
</dbReference>
<accession>A0A6M0RFB7</accession>
<dbReference type="Gene3D" id="1.10.10.10">
    <property type="entry name" value="Winged helix-like DNA-binding domain superfamily/Winged helix DNA-binding domain"/>
    <property type="match status" value="1"/>
</dbReference>
<feature type="region of interest" description="Disordered" evidence="2">
    <location>
        <begin position="300"/>
        <end position="338"/>
    </location>
</feature>
<evidence type="ECO:0000313" key="5">
    <source>
        <dbReference type="EMBL" id="NEZ54916.1"/>
    </source>
</evidence>
<reference evidence="5 6" key="1">
    <citation type="journal article" date="2020" name="Microb. Ecol.">
        <title>Ecogenomics of the Marine Benthic Filamentous Cyanobacterium Adonisia.</title>
        <authorList>
            <person name="Walter J.M."/>
            <person name="Coutinho F.H."/>
            <person name="Leomil L."/>
            <person name="Hargreaves P.I."/>
            <person name="Campeao M.E."/>
            <person name="Vieira V.V."/>
            <person name="Silva B.S."/>
            <person name="Fistarol G.O."/>
            <person name="Salomon P.S."/>
            <person name="Sawabe T."/>
            <person name="Mino S."/>
            <person name="Hosokawa M."/>
            <person name="Miyashita H."/>
            <person name="Maruyama F."/>
            <person name="van Verk M.C."/>
            <person name="Dutilh B.E."/>
            <person name="Thompson C.C."/>
            <person name="Thompson F.L."/>
        </authorList>
    </citation>
    <scope>NUCLEOTIDE SEQUENCE [LARGE SCALE GENOMIC DNA]</scope>
    <source>
        <strain evidence="5 6">CCMR0081</strain>
    </source>
</reference>
<evidence type="ECO:0000259" key="3">
    <source>
        <dbReference type="Pfam" id="PF02481"/>
    </source>
</evidence>
<dbReference type="AlphaFoldDB" id="A0A6M0RFB7"/>
<name>A0A6M0RFB7_9CYAN</name>
<dbReference type="InterPro" id="IPR010994">
    <property type="entry name" value="RuvA_2-like"/>
</dbReference>
<comment type="similarity">
    <text evidence="1">Belongs to the DprA/Smf family.</text>
</comment>
<comment type="caution">
    <text evidence="5">The sequence shown here is derived from an EMBL/GenBank/DDBJ whole genome shotgun (WGS) entry which is preliminary data.</text>
</comment>
<protein>
    <submittedName>
        <fullName evidence="5">DNA-protecting protein DprA</fullName>
    </submittedName>
</protein>
<dbReference type="NCBIfam" id="TIGR00732">
    <property type="entry name" value="dprA"/>
    <property type="match status" value="1"/>
</dbReference>
<dbReference type="SUPFAM" id="SSF102405">
    <property type="entry name" value="MCP/YpsA-like"/>
    <property type="match status" value="1"/>
</dbReference>
<proteinExistence type="inferred from homology"/>
<dbReference type="InterPro" id="IPR057666">
    <property type="entry name" value="DrpA_SLOG"/>
</dbReference>